<proteinExistence type="predicted"/>
<comment type="caution">
    <text evidence="2">The sequence shown here is derived from an EMBL/GenBank/DDBJ whole genome shotgun (WGS) entry which is preliminary data.</text>
</comment>
<reference evidence="2 3" key="1">
    <citation type="submission" date="2023-04" db="EMBL/GenBank/DDBJ databases">
        <title>Marinoamorphus aggregata gen. nov., sp. Nov., isolate from tissue of brittle star Ophioplocus japonicus.</title>
        <authorList>
            <person name="Kawano K."/>
            <person name="Sawayama S."/>
            <person name="Nakagawa S."/>
        </authorList>
    </citation>
    <scope>NUCLEOTIDE SEQUENCE [LARGE SCALE GENOMIC DNA]</scope>
    <source>
        <strain evidence="2 3">NKW23</strain>
    </source>
</reference>
<sequence>MCTKRHLAFLGCRLFREGHVNRSDQMDQFGVPVSQAPTHLSRYLGFAPDITACDRSVRSHLRGSDLKPRFLEPDASSNLAQLHSLADGTVDRDDSRIAKLLPRAPASAPVRGSDLIVLRSAGRRHAPSRGDLSDVPAPVQHRAVLALNCAIPRRLLLGTRAEVMALDHGIRGGKAMIRVRRAHSHCAPKRLGLEPDQASKTPRDQQIFLVHREEIIGGARESCIRKATV</sequence>
<organism evidence="2 3">
    <name type="scientific">Paralimibaculum aggregatum</name>
    <dbReference type="NCBI Taxonomy" id="3036245"/>
    <lineage>
        <taxon>Bacteria</taxon>
        <taxon>Pseudomonadati</taxon>
        <taxon>Pseudomonadota</taxon>
        <taxon>Alphaproteobacteria</taxon>
        <taxon>Rhodobacterales</taxon>
        <taxon>Paracoccaceae</taxon>
        <taxon>Paralimibaculum</taxon>
    </lineage>
</organism>
<dbReference type="EMBL" id="BSYI01000056">
    <property type="protein sequence ID" value="GMG85246.1"/>
    <property type="molecule type" value="Genomic_DNA"/>
</dbReference>
<evidence type="ECO:0000259" key="1">
    <source>
        <dbReference type="Pfam" id="PF26109"/>
    </source>
</evidence>
<accession>A0ABQ6LT50</accession>
<dbReference type="Pfam" id="PF26109">
    <property type="entry name" value="WHD_BrxR"/>
    <property type="match status" value="1"/>
</dbReference>
<evidence type="ECO:0000313" key="2">
    <source>
        <dbReference type="EMBL" id="GMG85246.1"/>
    </source>
</evidence>
<protein>
    <recommendedName>
        <fullName evidence="1">DNA-binding transcriptional repressor CapW winged helix-turn-helix domain-containing protein</fullName>
    </recommendedName>
</protein>
<name>A0ABQ6LT50_9RHOB</name>
<dbReference type="Proteomes" id="UP001239909">
    <property type="component" value="Unassembled WGS sequence"/>
</dbReference>
<keyword evidence="3" id="KW-1185">Reference proteome</keyword>
<gene>
    <name evidence="2" type="ORF">LNKW23_44630</name>
</gene>
<dbReference type="InterPro" id="IPR059019">
    <property type="entry name" value="WHD_CapW"/>
</dbReference>
<evidence type="ECO:0000313" key="3">
    <source>
        <dbReference type="Proteomes" id="UP001239909"/>
    </source>
</evidence>
<feature type="domain" description="DNA-binding transcriptional repressor CapW winged helix-turn-helix" evidence="1">
    <location>
        <begin position="4"/>
        <end position="83"/>
    </location>
</feature>